<comment type="caution">
    <text evidence="2">The sequence shown here is derived from an EMBL/GenBank/DDBJ whole genome shotgun (WGS) entry which is preliminary data.</text>
</comment>
<dbReference type="PANTHER" id="PTHR42923">
    <property type="entry name" value="PROTOPORPHYRINOGEN OXIDASE"/>
    <property type="match status" value="1"/>
</dbReference>
<gene>
    <name evidence="2" type="ORF">GCM10009613_02610</name>
</gene>
<dbReference type="PANTHER" id="PTHR42923:SF43">
    <property type="entry name" value="AMINE OXIDASE"/>
    <property type="match status" value="1"/>
</dbReference>
<dbReference type="Pfam" id="PF01593">
    <property type="entry name" value="Amino_oxidase"/>
    <property type="match status" value="1"/>
</dbReference>
<evidence type="ECO:0000259" key="1">
    <source>
        <dbReference type="Pfam" id="PF01593"/>
    </source>
</evidence>
<dbReference type="Gene3D" id="3.50.50.60">
    <property type="entry name" value="FAD/NAD(P)-binding domain"/>
    <property type="match status" value="1"/>
</dbReference>
<sequence>MSVAPADPRRVVHPPADGLGDAGLLGRRPRVAVVGGGIAGLAAATGLAERGVVVEVLEREPYLGGRVGAWPDRLPDGTAVSMGRGFHAFFRQYYNLRSLLRRADPGLRRLVALDDYPLIDAEGRRDTFRGLPRTPPWNAVLFALRSPTFRPRDLAGLDPRAAAPLAAVSVPAIYEALDDVDAQTFLESINFPPAARHLAFEVFSRSFFAPPSTMSAAELATMFHIYFLGSSEGLMFDVPDDGFDTALWEPLRHYLTARGVGFRTGTRVSSVQRDVASGRFHVNHSSGGTEVDAVVLAADVPGLRDIVAGSDLGPGDGPPAVPAGPDALPAWREDVAALGSAPPFLVYRLWLDRPVREDRPPFLGTGGLDPLDNISVLDRYERDAATWAARTGGSVVELHAYSAAVPAGTDEEAWTAELRSRCLARLHAIYPETAGARAVGELVQWRRDCPMFGIGDFARRPGVVTPVDGLVLAGDGIRIDLPVALMERAASTGWLAANRLLAGWGLAGHPLETVPTRGRFGPLRRAAEYAMRSR</sequence>
<evidence type="ECO:0000313" key="3">
    <source>
        <dbReference type="Proteomes" id="UP001501414"/>
    </source>
</evidence>
<feature type="domain" description="Amine oxidase" evidence="1">
    <location>
        <begin position="38"/>
        <end position="501"/>
    </location>
</feature>
<proteinExistence type="predicted"/>
<name>A0ABP4I7Q9_9PSEU</name>
<dbReference type="PRINTS" id="PR00419">
    <property type="entry name" value="ADXRDTASE"/>
</dbReference>
<dbReference type="SUPFAM" id="SSF51905">
    <property type="entry name" value="FAD/NAD(P)-binding domain"/>
    <property type="match status" value="1"/>
</dbReference>
<dbReference type="InterPro" id="IPR002937">
    <property type="entry name" value="Amino_oxidase"/>
</dbReference>
<keyword evidence="3" id="KW-1185">Reference proteome</keyword>
<accession>A0ABP4I7Q9</accession>
<protein>
    <submittedName>
        <fullName evidence="2">FAD-dependent oxidoreductase</fullName>
    </submittedName>
</protein>
<evidence type="ECO:0000313" key="2">
    <source>
        <dbReference type="EMBL" id="GAA1379651.1"/>
    </source>
</evidence>
<dbReference type="RefSeq" id="WP_425563562.1">
    <property type="nucleotide sequence ID" value="NZ_BAAAJK010000001.1"/>
</dbReference>
<dbReference type="Proteomes" id="UP001501414">
    <property type="component" value="Unassembled WGS sequence"/>
</dbReference>
<dbReference type="EMBL" id="BAAAJK010000001">
    <property type="protein sequence ID" value="GAA1379651.1"/>
    <property type="molecule type" value="Genomic_DNA"/>
</dbReference>
<reference evidence="3" key="1">
    <citation type="journal article" date="2019" name="Int. J. Syst. Evol. Microbiol.">
        <title>The Global Catalogue of Microorganisms (GCM) 10K type strain sequencing project: providing services to taxonomists for standard genome sequencing and annotation.</title>
        <authorList>
            <consortium name="The Broad Institute Genomics Platform"/>
            <consortium name="The Broad Institute Genome Sequencing Center for Infectious Disease"/>
            <person name="Wu L."/>
            <person name="Ma J."/>
        </authorList>
    </citation>
    <scope>NUCLEOTIDE SEQUENCE [LARGE SCALE GENOMIC DNA]</scope>
    <source>
        <strain evidence="3">JCM 11896</strain>
    </source>
</reference>
<dbReference type="InterPro" id="IPR036188">
    <property type="entry name" value="FAD/NAD-bd_sf"/>
</dbReference>
<dbReference type="InterPro" id="IPR050464">
    <property type="entry name" value="Zeta_carotene_desat/Oxidored"/>
</dbReference>
<organism evidence="2 3">
    <name type="scientific">Pseudonocardia kongjuensis</name>
    <dbReference type="NCBI Taxonomy" id="102227"/>
    <lineage>
        <taxon>Bacteria</taxon>
        <taxon>Bacillati</taxon>
        <taxon>Actinomycetota</taxon>
        <taxon>Actinomycetes</taxon>
        <taxon>Pseudonocardiales</taxon>
        <taxon>Pseudonocardiaceae</taxon>
        <taxon>Pseudonocardia</taxon>
    </lineage>
</organism>